<protein>
    <submittedName>
        <fullName evidence="2">RNA-binding protein, contains TRAM domain</fullName>
    </submittedName>
</protein>
<dbReference type="SUPFAM" id="SSF50249">
    <property type="entry name" value="Nucleic acid-binding proteins"/>
    <property type="match status" value="1"/>
</dbReference>
<sequence length="45" mass="4884">MSKKGDGVARIKGFVIFVQGAEIGKEYKIRISNVANRFATAEIVA</sequence>
<name>A0A2K5APM0_9ARCH</name>
<accession>A0A2K5APM0</accession>
<dbReference type="EMBL" id="LT981265">
    <property type="protein sequence ID" value="SPC33585.1"/>
    <property type="molecule type" value="Genomic_DNA"/>
</dbReference>
<dbReference type="InterPro" id="IPR002792">
    <property type="entry name" value="TRAM_dom"/>
</dbReference>
<dbReference type="KEGG" id="ncv:NCAV_0391"/>
<dbReference type="Proteomes" id="UP000236248">
    <property type="component" value="Chromosome NCAV"/>
</dbReference>
<evidence type="ECO:0000313" key="2">
    <source>
        <dbReference type="EMBL" id="SPC33585.1"/>
    </source>
</evidence>
<keyword evidence="3" id="KW-1185">Reference proteome</keyword>
<organism evidence="2 3">
    <name type="scientific">Candidatus Nitrosocaldus cavascurensis</name>
    <dbReference type="NCBI Taxonomy" id="2058097"/>
    <lineage>
        <taxon>Archaea</taxon>
        <taxon>Nitrososphaerota</taxon>
        <taxon>Nitrososphaeria</taxon>
        <taxon>Candidatus Nitrosocaldales</taxon>
        <taxon>Candidatus Nitrosocaldaceae</taxon>
        <taxon>Candidatus Nitrosocaldus</taxon>
    </lineage>
</organism>
<gene>
    <name evidence="2" type="ORF">NCAV_0391</name>
</gene>
<dbReference type="Pfam" id="PF01938">
    <property type="entry name" value="TRAM"/>
    <property type="match status" value="1"/>
</dbReference>
<dbReference type="PROSITE" id="PS50926">
    <property type="entry name" value="TRAM"/>
    <property type="match status" value="1"/>
</dbReference>
<evidence type="ECO:0000259" key="1">
    <source>
        <dbReference type="PROSITE" id="PS50926"/>
    </source>
</evidence>
<proteinExistence type="predicted"/>
<dbReference type="Gene3D" id="2.40.50.140">
    <property type="entry name" value="Nucleic acid-binding proteins"/>
    <property type="match status" value="1"/>
</dbReference>
<feature type="domain" description="TRAM" evidence="1">
    <location>
        <begin position="1"/>
        <end position="45"/>
    </location>
</feature>
<reference evidence="3" key="1">
    <citation type="submission" date="2018-01" db="EMBL/GenBank/DDBJ databases">
        <authorList>
            <person name="Kerou L M."/>
        </authorList>
    </citation>
    <scope>NUCLEOTIDE SEQUENCE [LARGE SCALE GENOMIC DNA]</scope>
    <source>
        <strain evidence="3">SCU2</strain>
    </source>
</reference>
<evidence type="ECO:0000313" key="3">
    <source>
        <dbReference type="Proteomes" id="UP000236248"/>
    </source>
</evidence>
<dbReference type="InterPro" id="IPR012340">
    <property type="entry name" value="NA-bd_OB-fold"/>
</dbReference>
<dbReference type="AlphaFoldDB" id="A0A2K5APM0"/>